<protein>
    <submittedName>
        <fullName evidence="7">Flagellar protein FliO/FliZ</fullName>
    </submittedName>
</protein>
<keyword evidence="7" id="KW-0969">Cilium</keyword>
<keyword evidence="7" id="KW-0966">Cell projection</keyword>
<dbReference type="OrthoDB" id="2376965at2"/>
<keyword evidence="2" id="KW-1003">Cell membrane</keyword>
<dbReference type="RefSeq" id="WP_076556657.1">
    <property type="nucleotide sequence ID" value="NZ_FTOC01000001.1"/>
</dbReference>
<keyword evidence="7" id="KW-0282">Flagellum</keyword>
<dbReference type="GO" id="GO:0016020">
    <property type="term" value="C:membrane"/>
    <property type="evidence" value="ECO:0007669"/>
    <property type="project" value="InterPro"/>
</dbReference>
<evidence type="ECO:0000256" key="4">
    <source>
        <dbReference type="ARBA" id="ARBA00022989"/>
    </source>
</evidence>
<dbReference type="EMBL" id="FTOC01000001">
    <property type="protein sequence ID" value="SIS37610.1"/>
    <property type="molecule type" value="Genomic_DNA"/>
</dbReference>
<evidence type="ECO:0000313" key="7">
    <source>
        <dbReference type="EMBL" id="SIS37610.1"/>
    </source>
</evidence>
<evidence type="ECO:0000256" key="2">
    <source>
        <dbReference type="ARBA" id="ARBA00022475"/>
    </source>
</evidence>
<dbReference type="GO" id="GO:0044781">
    <property type="term" value="P:bacterial-type flagellum organization"/>
    <property type="evidence" value="ECO:0007669"/>
    <property type="project" value="InterPro"/>
</dbReference>
<dbReference type="Pfam" id="PF04347">
    <property type="entry name" value="FliO"/>
    <property type="match status" value="1"/>
</dbReference>
<keyword evidence="5 6" id="KW-0472">Membrane</keyword>
<evidence type="ECO:0000313" key="8">
    <source>
        <dbReference type="Proteomes" id="UP000187608"/>
    </source>
</evidence>
<keyword evidence="4 6" id="KW-1133">Transmembrane helix</keyword>
<feature type="transmembrane region" description="Helical" evidence="6">
    <location>
        <begin position="61"/>
        <end position="83"/>
    </location>
</feature>
<keyword evidence="8" id="KW-1185">Reference proteome</keyword>
<dbReference type="STRING" id="570947.SAMN05421687_101397"/>
<keyword evidence="3 6" id="KW-0812">Transmembrane</keyword>
<evidence type="ECO:0000256" key="3">
    <source>
        <dbReference type="ARBA" id="ARBA00022692"/>
    </source>
</evidence>
<dbReference type="Proteomes" id="UP000187608">
    <property type="component" value="Unassembled WGS sequence"/>
</dbReference>
<name>A0A1N7IKN5_9BACI</name>
<organism evidence="7 8">
    <name type="scientific">Salimicrobium flavidum</name>
    <dbReference type="NCBI Taxonomy" id="570947"/>
    <lineage>
        <taxon>Bacteria</taxon>
        <taxon>Bacillati</taxon>
        <taxon>Bacillota</taxon>
        <taxon>Bacilli</taxon>
        <taxon>Bacillales</taxon>
        <taxon>Bacillaceae</taxon>
        <taxon>Salimicrobium</taxon>
    </lineage>
</organism>
<proteinExistence type="predicted"/>
<reference evidence="8" key="1">
    <citation type="submission" date="2017-01" db="EMBL/GenBank/DDBJ databases">
        <authorList>
            <person name="Varghese N."/>
            <person name="Submissions S."/>
        </authorList>
    </citation>
    <scope>NUCLEOTIDE SEQUENCE [LARGE SCALE GENOMIC DNA]</scope>
    <source>
        <strain evidence="8">DSM 23127</strain>
    </source>
</reference>
<evidence type="ECO:0000256" key="1">
    <source>
        <dbReference type="ARBA" id="ARBA00004236"/>
    </source>
</evidence>
<evidence type="ECO:0000256" key="5">
    <source>
        <dbReference type="ARBA" id="ARBA00023136"/>
    </source>
</evidence>
<sequence length="201" mass="22308">MKKFGSVIFIALLFVVFDPVGVHGSSPSVSECAQNPELEGCAQEEQQEGSGGETVDTSEPLWWSVTKLLFALLFVLALIYGILKFVQKKNKLFQSTRQMENLGGVPLGQNRSVQAVKIGESIYILGVGDSVEMLTEITDEETKRQLIREDDGKSLPAMSFSGSKSGEGKSTIQFQQLFEKQLSEMKRTQENRKHRKGNSDE</sequence>
<comment type="subcellular location">
    <subcellularLocation>
        <location evidence="1">Cell membrane</location>
    </subcellularLocation>
</comment>
<evidence type="ECO:0000256" key="6">
    <source>
        <dbReference type="SAM" id="Phobius"/>
    </source>
</evidence>
<gene>
    <name evidence="7" type="ORF">SAMN05421687_101397</name>
</gene>
<accession>A0A1N7IKN5</accession>
<dbReference type="InterPro" id="IPR022781">
    <property type="entry name" value="Flagellar_biosynth_FliO"/>
</dbReference>
<dbReference type="AlphaFoldDB" id="A0A1N7IKN5"/>